<dbReference type="AlphaFoldDB" id="A0A3P6QHT5"/>
<dbReference type="GO" id="GO:0035267">
    <property type="term" value="C:NuA4 histone acetyltransferase complex"/>
    <property type="evidence" value="ECO:0007669"/>
    <property type="project" value="TreeGrafter"/>
</dbReference>
<dbReference type="SMART" id="SM00573">
    <property type="entry name" value="HSA"/>
    <property type="match status" value="1"/>
</dbReference>
<evidence type="ECO:0000256" key="2">
    <source>
        <dbReference type="ARBA" id="ARBA00023242"/>
    </source>
</evidence>
<feature type="region of interest" description="Disordered" evidence="3">
    <location>
        <begin position="347"/>
        <end position="367"/>
    </location>
</feature>
<dbReference type="GO" id="GO:0003682">
    <property type="term" value="F:chromatin binding"/>
    <property type="evidence" value="ECO:0007669"/>
    <property type="project" value="TreeGrafter"/>
</dbReference>
<feature type="non-terminal residue" evidence="6">
    <location>
        <position position="422"/>
    </location>
</feature>
<evidence type="ECO:0000256" key="1">
    <source>
        <dbReference type="ARBA" id="ARBA00004123"/>
    </source>
</evidence>
<organism evidence="6 7">
    <name type="scientific">Dibothriocephalus latus</name>
    <name type="common">Fish tapeworm</name>
    <name type="synonym">Diphyllobothrium latum</name>
    <dbReference type="NCBI Taxonomy" id="60516"/>
    <lineage>
        <taxon>Eukaryota</taxon>
        <taxon>Metazoa</taxon>
        <taxon>Spiralia</taxon>
        <taxon>Lophotrochozoa</taxon>
        <taxon>Platyhelminthes</taxon>
        <taxon>Cestoda</taxon>
        <taxon>Eucestoda</taxon>
        <taxon>Diphyllobothriidea</taxon>
        <taxon>Diphyllobothriidae</taxon>
        <taxon>Dibothriocephalus</taxon>
    </lineage>
</organism>
<dbReference type="InterPro" id="IPR014012">
    <property type="entry name" value="HSA_dom"/>
</dbReference>
<evidence type="ECO:0000313" key="6">
    <source>
        <dbReference type="EMBL" id="VDK30108.1"/>
    </source>
</evidence>
<evidence type="ECO:0000259" key="5">
    <source>
        <dbReference type="SMART" id="SM00573"/>
    </source>
</evidence>
<feature type="region of interest" description="Disordered" evidence="3">
    <location>
        <begin position="1"/>
        <end position="33"/>
    </location>
</feature>
<protein>
    <recommendedName>
        <fullName evidence="5">HSA domain-containing protein</fullName>
    </recommendedName>
</protein>
<keyword evidence="4" id="KW-1133">Transmembrane helix</keyword>
<evidence type="ECO:0000313" key="7">
    <source>
        <dbReference type="Proteomes" id="UP000281553"/>
    </source>
</evidence>
<keyword evidence="2" id="KW-0539">Nucleus</keyword>
<dbReference type="EMBL" id="UYRU01000387">
    <property type="protein sequence ID" value="VDK30108.1"/>
    <property type="molecule type" value="Genomic_DNA"/>
</dbReference>
<keyword evidence="4" id="KW-0472">Membrane</keyword>
<dbReference type="GO" id="GO:0006281">
    <property type="term" value="P:DNA repair"/>
    <property type="evidence" value="ECO:0007669"/>
    <property type="project" value="TreeGrafter"/>
</dbReference>
<dbReference type="OrthoDB" id="6286615at2759"/>
<sequence>MVSKRRSIKSGTASQKLENTPPSSVMQKEPLQSIVNPSNSTIRELELLDLESSLLSSSNLPVLTIKPEDISGGLNGSLNRLQVSSTQGDSWIHLIPHSGVLKDHPKNVVYNYLYIPHKKRRSKTTNPLQLTDVEVTCDRNDLKTEIAQEAKREASVLQQISKLAKQGLWSATRLPKVMEPRRGRVHWDYLLDEARWMATDFAEERKWKKQTAKKAFFHLLVLVSVPPAFYSELRLAYSARAFCLMKQELQRRDDEALECERRKGAAVVARIVRQWWDGVSNTVEAWVLLANQRRWRSTLVQNKNNIAALTDLGPTWLARAINEPLPDSFDLDPAQNAAIGCLSEPEDADWRPPSALKPIDREESSDMGEIRATSITTTTNSSSSCSRVASFESLVDAGGDAFSDFHCPQTPTSPFSCEKFTW</sequence>
<gene>
    <name evidence="6" type="ORF">DILT_LOCUS105</name>
</gene>
<reference evidence="6 7" key="1">
    <citation type="submission" date="2018-11" db="EMBL/GenBank/DDBJ databases">
        <authorList>
            <consortium name="Pathogen Informatics"/>
        </authorList>
    </citation>
    <scope>NUCLEOTIDE SEQUENCE [LARGE SCALE GENOMIC DNA]</scope>
</reference>
<proteinExistence type="predicted"/>
<keyword evidence="7" id="KW-1185">Reference proteome</keyword>
<name>A0A3P6QHT5_DIBLA</name>
<comment type="subcellular location">
    <subcellularLocation>
        <location evidence="1">Nucleus</location>
    </subcellularLocation>
</comment>
<dbReference type="PANTHER" id="PTHR46459:SF1">
    <property type="entry name" value="E1A-BINDING PROTEIN P400"/>
    <property type="match status" value="1"/>
</dbReference>
<feature type="domain" description="HSA" evidence="5">
    <location>
        <begin position="175"/>
        <end position="251"/>
    </location>
</feature>
<dbReference type="Proteomes" id="UP000281553">
    <property type="component" value="Unassembled WGS sequence"/>
</dbReference>
<dbReference type="PANTHER" id="PTHR46459">
    <property type="entry name" value="E1A-BINDING PROTEIN P400-RELATED"/>
    <property type="match status" value="1"/>
</dbReference>
<dbReference type="Pfam" id="PF07529">
    <property type="entry name" value="HSA"/>
    <property type="match status" value="1"/>
</dbReference>
<feature type="transmembrane region" description="Helical" evidence="4">
    <location>
        <begin position="215"/>
        <end position="237"/>
    </location>
</feature>
<evidence type="ECO:0000256" key="3">
    <source>
        <dbReference type="SAM" id="MobiDB-lite"/>
    </source>
</evidence>
<evidence type="ECO:0000256" key="4">
    <source>
        <dbReference type="SAM" id="Phobius"/>
    </source>
</evidence>
<accession>A0A3P6QHT5</accession>
<dbReference type="GO" id="GO:0000812">
    <property type="term" value="C:Swr1 complex"/>
    <property type="evidence" value="ECO:0007669"/>
    <property type="project" value="TreeGrafter"/>
</dbReference>
<feature type="compositionally biased region" description="Polar residues" evidence="3">
    <location>
        <begin position="9"/>
        <end position="26"/>
    </location>
</feature>
<keyword evidence="4" id="KW-0812">Transmembrane</keyword>